<gene>
    <name evidence="1" type="ORF">ENX03_07745</name>
</gene>
<proteinExistence type="predicted"/>
<comment type="caution">
    <text evidence="1">The sequence shown here is derived from an EMBL/GenBank/DDBJ whole genome shotgun (WGS) entry which is preliminary data.</text>
</comment>
<protein>
    <submittedName>
        <fullName evidence="1">Uncharacterized protein</fullName>
    </submittedName>
</protein>
<organism evidence="1">
    <name type="scientific">Leptospirillum ferriphilum</name>
    <dbReference type="NCBI Taxonomy" id="178606"/>
    <lineage>
        <taxon>Bacteria</taxon>
        <taxon>Pseudomonadati</taxon>
        <taxon>Nitrospirota</taxon>
        <taxon>Nitrospiria</taxon>
        <taxon>Nitrospirales</taxon>
        <taxon>Nitrospiraceae</taxon>
        <taxon>Leptospirillum</taxon>
    </lineage>
</organism>
<evidence type="ECO:0000313" key="1">
    <source>
        <dbReference type="EMBL" id="HFT93807.1"/>
    </source>
</evidence>
<dbReference type="EMBL" id="DTMM01000161">
    <property type="protein sequence ID" value="HFT93807.1"/>
    <property type="molecule type" value="Genomic_DNA"/>
</dbReference>
<reference evidence="1" key="1">
    <citation type="journal article" date="2020" name="mSystems">
        <title>Genome- and Community-Level Interaction Insights into Carbon Utilization and Element Cycling Functions of Hydrothermarchaeota in Hydrothermal Sediment.</title>
        <authorList>
            <person name="Zhou Z."/>
            <person name="Liu Y."/>
            <person name="Xu W."/>
            <person name="Pan J."/>
            <person name="Luo Z.H."/>
            <person name="Li M."/>
        </authorList>
    </citation>
    <scope>NUCLEOTIDE SEQUENCE [LARGE SCALE GENOMIC DNA]</scope>
    <source>
        <strain evidence="1">SpSt-902</strain>
    </source>
</reference>
<sequence length="90" mass="10206">MIPWSVVLDKRAFAHGVLRLSDYLICPVCLSKRTPEEWAGIRSFGMCAICAYQKRRVNPYLLVGSVKMPVLLRTGLDRVFSGKRKPDRPA</sequence>
<accession>A0A7C3LUB4</accession>
<dbReference type="AlphaFoldDB" id="A0A7C3LUB4"/>
<name>A0A7C3LUB4_9BACT</name>